<dbReference type="OrthoDB" id="9759695at2"/>
<sequence>MILNKNKVLGLAALALLFSMNACKPKNAGSVVSGDAAAQTYVAPGKYDEYYNFVSGGFNGQVSVYGLPSGRLLKLIPVFSVFPENGYGYSEETKPMLNTSHGMIPWDDQHHLDLSQTNGEIDGRWLFANANNTPRVARIDLKTFHTNEIIELPNSAGNHSSPFITENTEYVIAGTRFSVPPDDKNGDVPINSYKKNFKGTISFISVDKTSGNMDIAFQLQCPAVNFDLSHSGKGVSSGWFFFSCYNTEQANTLLEVNASKRDKDFIMAVNWKKAAELIKAGKGRKQAVKYASNRYNEKTQTATSTIKTQVTVLDVKDFPGLVYFIPCPKSPHGCDVDPSGEYIVGSGKLAALVPVFSFSKIQKAIASKAFAGTYDGIPVIKYEAALYGEVKKPGLGPLHTEFDDKGNAYTTMFVSSEIVKWSLKDLKVLDRHPVYYSPGHLMIPGGDTRKPTGKYLVAYNKITKDRFLPTGPELAQSAQLFDISGDKMKLLLDYPTIGEPHYGQAVKASVIRDQSVKFFKIEDNKNPYVSMGEGATKVVREGKKVHVYMTAIRSHLTPDNIEGIKVGDEVYFHVTNIEQDWDVPHGFAIKGAKTAELLILPGETATLKWLPEQAGMYPFYCTDFCSALHQEMSGYARVSPAGSNVPLTFSTGTNMPKETNTVETQNTASN</sequence>
<dbReference type="Pfam" id="PF18764">
    <property type="entry name" value="nos_propeller"/>
    <property type="match status" value="1"/>
</dbReference>
<keyword evidence="6" id="KW-0560">Oxidoreductase</keyword>
<comment type="subcellular location">
    <subcellularLocation>
        <location evidence="1">Cell envelope</location>
    </subcellularLocation>
</comment>
<dbReference type="PATRIC" id="fig|1150600.3.peg.3434"/>
<feature type="chain" id="PRO_5004472193" evidence="5">
    <location>
        <begin position="29"/>
        <end position="670"/>
    </location>
</feature>
<evidence type="ECO:0000256" key="2">
    <source>
        <dbReference type="ARBA" id="ARBA00022723"/>
    </source>
</evidence>
<dbReference type="InterPro" id="IPR001505">
    <property type="entry name" value="Copper_CuA"/>
</dbReference>
<dbReference type="InterPro" id="IPR008972">
    <property type="entry name" value="Cupredoxin"/>
</dbReference>
<keyword evidence="3" id="KW-0186">Copper</keyword>
<dbReference type="SUPFAM" id="SSF49503">
    <property type="entry name" value="Cupredoxins"/>
    <property type="match status" value="1"/>
</dbReference>
<dbReference type="InterPro" id="IPR034205">
    <property type="entry name" value="N2OR_C"/>
</dbReference>
<evidence type="ECO:0000256" key="3">
    <source>
        <dbReference type="ARBA" id="ARBA00023008"/>
    </source>
</evidence>
<dbReference type="InterPro" id="IPR051403">
    <property type="entry name" value="NosZ/Cyto_c_oxidase_sub2"/>
</dbReference>
<name>R9GNT4_9SPHI</name>
<dbReference type="EC" id="1.7.2.4" evidence="6"/>
<dbReference type="GO" id="GO:0030313">
    <property type="term" value="C:cell envelope"/>
    <property type="evidence" value="ECO:0007669"/>
    <property type="project" value="UniProtKB-SubCell"/>
</dbReference>
<dbReference type="RefSeq" id="WP_016196695.1">
    <property type="nucleotide sequence ID" value="NZ_AQPN01000116.1"/>
</dbReference>
<gene>
    <name evidence="6" type="ORF">ADIARSV_3467</name>
</gene>
<dbReference type="eggNOG" id="COG4263">
    <property type="taxonomic scope" value="Bacteria"/>
</dbReference>
<keyword evidence="7" id="KW-1185">Reference proteome</keyword>
<dbReference type="GO" id="GO:0050304">
    <property type="term" value="F:nitrous-oxide reductase activity"/>
    <property type="evidence" value="ECO:0007669"/>
    <property type="project" value="UniProtKB-EC"/>
</dbReference>
<dbReference type="PROSITE" id="PS00078">
    <property type="entry name" value="COX2"/>
    <property type="match status" value="1"/>
</dbReference>
<dbReference type="NCBIfam" id="TIGR04246">
    <property type="entry name" value="nitrous_NosZ_Gp"/>
    <property type="match status" value="1"/>
</dbReference>
<dbReference type="Proteomes" id="UP000014174">
    <property type="component" value="Unassembled WGS sequence"/>
</dbReference>
<evidence type="ECO:0000256" key="5">
    <source>
        <dbReference type="SAM" id="SignalP"/>
    </source>
</evidence>
<reference evidence="6 7" key="1">
    <citation type="journal article" date="2013" name="Genome Announc.">
        <title>Draft Genome Sequence of Arcticibacter svalbardensis Strain MN12-7T, a Member of the Family Sphingobacteriaceae Isolated from an Arctic Soil Sample.</title>
        <authorList>
            <person name="Shivaji S."/>
            <person name="Ara S."/>
            <person name="Prasad S."/>
            <person name="Manasa B.P."/>
            <person name="Begum Z."/>
            <person name="Singh A."/>
            <person name="Kumar Pinnaka A."/>
        </authorList>
    </citation>
    <scope>NUCLEOTIDE SEQUENCE [LARGE SCALE GENOMIC DNA]</scope>
    <source>
        <strain evidence="6 7">MN12-7</strain>
    </source>
</reference>
<dbReference type="InterPro" id="IPR026468">
    <property type="entry name" value="Nitrous_oxide_Rdtase_Sec-dep"/>
</dbReference>
<evidence type="ECO:0000256" key="4">
    <source>
        <dbReference type="SAM" id="MobiDB-lite"/>
    </source>
</evidence>
<dbReference type="PANTHER" id="PTHR42838">
    <property type="entry name" value="CYTOCHROME C OXIDASE SUBUNIT II"/>
    <property type="match status" value="1"/>
</dbReference>
<evidence type="ECO:0000256" key="1">
    <source>
        <dbReference type="ARBA" id="ARBA00004196"/>
    </source>
</evidence>
<feature type="region of interest" description="Disordered" evidence="4">
    <location>
        <begin position="650"/>
        <end position="670"/>
    </location>
</feature>
<proteinExistence type="predicted"/>
<protein>
    <submittedName>
        <fullName evidence="6">Nitrous-oxide reductase</fullName>
        <ecNumber evidence="6">1.7.2.4</ecNumber>
    </submittedName>
</protein>
<dbReference type="Gene3D" id="2.130.10.10">
    <property type="entry name" value="YVTN repeat-like/Quinoprotein amine dehydrogenase"/>
    <property type="match status" value="1"/>
</dbReference>
<keyword evidence="5" id="KW-0732">Signal</keyword>
<dbReference type="CDD" id="cd04223">
    <property type="entry name" value="N2OR_C"/>
    <property type="match status" value="1"/>
</dbReference>
<accession>R9GNT4</accession>
<dbReference type="InterPro" id="IPR041114">
    <property type="entry name" value="Nos_propeller"/>
</dbReference>
<organism evidence="6 7">
    <name type="scientific">Arcticibacter svalbardensis MN12-7</name>
    <dbReference type="NCBI Taxonomy" id="1150600"/>
    <lineage>
        <taxon>Bacteria</taxon>
        <taxon>Pseudomonadati</taxon>
        <taxon>Bacteroidota</taxon>
        <taxon>Sphingobacteriia</taxon>
        <taxon>Sphingobacteriales</taxon>
        <taxon>Sphingobacteriaceae</taxon>
        <taxon>Arcticibacter</taxon>
    </lineage>
</organism>
<dbReference type="InterPro" id="IPR011045">
    <property type="entry name" value="N2O_reductase_N"/>
</dbReference>
<dbReference type="Gene3D" id="2.60.40.420">
    <property type="entry name" value="Cupredoxins - blue copper proteins"/>
    <property type="match status" value="1"/>
</dbReference>
<feature type="signal peptide" evidence="5">
    <location>
        <begin position="1"/>
        <end position="28"/>
    </location>
</feature>
<evidence type="ECO:0000313" key="6">
    <source>
        <dbReference type="EMBL" id="EOR93388.1"/>
    </source>
</evidence>
<dbReference type="PANTHER" id="PTHR42838:SF2">
    <property type="entry name" value="NITROUS-OXIDE REDUCTASE"/>
    <property type="match status" value="1"/>
</dbReference>
<dbReference type="AlphaFoldDB" id="R9GNT4"/>
<dbReference type="EMBL" id="AQPN01000116">
    <property type="protein sequence ID" value="EOR93388.1"/>
    <property type="molecule type" value="Genomic_DNA"/>
</dbReference>
<evidence type="ECO:0000313" key="7">
    <source>
        <dbReference type="Proteomes" id="UP000014174"/>
    </source>
</evidence>
<dbReference type="InterPro" id="IPR015943">
    <property type="entry name" value="WD40/YVTN_repeat-like_dom_sf"/>
</dbReference>
<dbReference type="GO" id="GO:0005507">
    <property type="term" value="F:copper ion binding"/>
    <property type="evidence" value="ECO:0007669"/>
    <property type="project" value="InterPro"/>
</dbReference>
<dbReference type="STRING" id="1150600.ADIARSV_3467"/>
<dbReference type="SUPFAM" id="SSF50974">
    <property type="entry name" value="Nitrous oxide reductase, N-terminal domain"/>
    <property type="match status" value="1"/>
</dbReference>
<comment type="caution">
    <text evidence="6">The sequence shown here is derived from an EMBL/GenBank/DDBJ whole genome shotgun (WGS) entry which is preliminary data.</text>
</comment>
<keyword evidence="2" id="KW-0479">Metal-binding</keyword>